<feature type="region of interest" description="Disordered" evidence="7">
    <location>
        <begin position="1378"/>
        <end position="1409"/>
    </location>
</feature>
<evidence type="ECO:0000259" key="8">
    <source>
        <dbReference type="PROSITE" id="PS51059"/>
    </source>
</evidence>
<evidence type="ECO:0000256" key="1">
    <source>
        <dbReference type="ARBA" id="ARBA00004123"/>
    </source>
</evidence>
<dbReference type="PANTHER" id="PTHR14453:SF67">
    <property type="entry name" value="POLY [ADP-RIBOSE] POLYMERASE"/>
    <property type="match status" value="1"/>
</dbReference>
<dbReference type="Pfam" id="PF01661">
    <property type="entry name" value="Macro"/>
    <property type="match status" value="3"/>
</dbReference>
<dbReference type="InterPro" id="IPR052056">
    <property type="entry name" value="Mono-ARTD/PARP"/>
</dbReference>
<keyword evidence="4 6" id="KW-0520">NAD</keyword>
<name>A0ABD3U370_SINWO</name>
<dbReference type="PROSITE" id="PS51154">
    <property type="entry name" value="MACRO"/>
    <property type="match status" value="3"/>
</dbReference>
<dbReference type="Pfam" id="PF00644">
    <property type="entry name" value="PARP"/>
    <property type="match status" value="1"/>
</dbReference>
<proteinExistence type="predicted"/>
<dbReference type="SUPFAM" id="SSF56399">
    <property type="entry name" value="ADP-ribosylation"/>
    <property type="match status" value="1"/>
</dbReference>
<feature type="compositionally biased region" description="Low complexity" evidence="7">
    <location>
        <begin position="1395"/>
        <end position="1407"/>
    </location>
</feature>
<feature type="domain" description="Macro" evidence="9">
    <location>
        <begin position="955"/>
        <end position="1130"/>
    </location>
</feature>
<organism evidence="10 11">
    <name type="scientific">Sinanodonta woodiana</name>
    <name type="common">Chinese pond mussel</name>
    <name type="synonym">Anodonta woodiana</name>
    <dbReference type="NCBI Taxonomy" id="1069815"/>
    <lineage>
        <taxon>Eukaryota</taxon>
        <taxon>Metazoa</taxon>
        <taxon>Spiralia</taxon>
        <taxon>Lophotrochozoa</taxon>
        <taxon>Mollusca</taxon>
        <taxon>Bivalvia</taxon>
        <taxon>Autobranchia</taxon>
        <taxon>Heteroconchia</taxon>
        <taxon>Palaeoheterodonta</taxon>
        <taxon>Unionida</taxon>
        <taxon>Unionoidea</taxon>
        <taxon>Unionidae</taxon>
        <taxon>Unioninae</taxon>
        <taxon>Sinanodonta</taxon>
    </lineage>
</organism>
<feature type="domain" description="PARP catalytic" evidence="8">
    <location>
        <begin position="1815"/>
        <end position="2021"/>
    </location>
</feature>
<sequence>MSTGIGTDRNLPNTRAEWRQNDTNNIDNIAFTSQPVKAGETLEISFVNYGYVNIGFRHSDPDDVNGVDRKPLFTETLEKGYLWKHLCLMEDGDHVKVFYGNMDEHQETVLEGNAKDSAGVWVFFEIVHGDVEVKLKPLVENGDITFHSKHGHQIELSHERCSAYLKEGFLSAAVIVEYPLSSEKTFQICTHLLRDKHGPVFFRFGVLTKPPDDMKTFSDLNKKLRAYKADSKPSVIWFGGTVINSETYQGTFHVRWSKTGELTHNITDDCSEVTDSPQVDPPKESWLLLDLHRMEATVYIEDADQLQPDRKNRDKTESRFVLIRGLRNTDNKDELTKRLEIALNRQNPVVKIVYGSSSDKVVVIFNDQVNPEFLKVFLNKKAHLYKIEAIKEPTVVQVLQIPKNQLFLKTVLTYLKNEDISAGTKDADYHGQPDPNSGYCLINLKDPTVVNRVCKKRHSIAGKDVIILPYYDILGIAVNFEDRPDDLISGQLVLNEINEHGLKFILEEMKEELEEFKKAHRIKIVGQSVNSLTFSPNLDDSFNTSDVVIGPEWQIRVEKAFSEELLRQLCVESLKIKDERKWKHLQDKNETLCRGAPTVSLYQNTNDRTFTFVSRKSDETILKSLKATIECEEPPEESVTDNYDEPNLTKLGAFDVLGCKDDIEFKTHVKLRINVEDGKIELIGLKENNQLAMTEIARTLASLECKTCTPPNADYLQILKSTQMTETLNRAIAAKNLRGTWEIVSDGDNQQIVICYEDSHNVTFGQIQQLIFGLVETDVIAIDGEINPESLNALRTQLGQIEESFNPFLQVKLLEDSKHVRITCRKDLMVDCRQKVKNFIKVHIISTSEISMKPSIAEYMHDIMKSQIEKALQDEGVNTQDLKFDDNKFYITGNQNIYINCSKVLNMLASKVIVTWRPIVRRGIHKYFTIGAGKSMESGITNCHMKILGKDDFRNQKIRAIALTEVGQAIIIGGLDPYKQQMDGVVNEMNVDGKQFKKGGEAVEREIDHYISSQGQLTEGEVFVTASGKLPCLKILHAVAPKWRGGTENEDKTLEKTIENILSTAESESLRSIAMPMIAFGYPTKRASGIILQTIIKHCPTRFKSIREIYICDTDSTKIQTFQRLAEDMFGSQYYFIPHGQNLKLGKTIAKTPKKNHREGYQTIVQRRGIRKIPIPDGREIIIAWGDLARLSECTPPLQAEIIVNPTTSFPDIRGVIANSLKKATSNGGLFDLESECKKREPQGGLKTGDYVTTDTPHMSFNEILHLKIEHDWSKINEETLKGYIKSCVNYALLKEKKSVAFPAIGTGNVGYPKDVVAKCFAHSISEFSQAQTSGSLKTFIIVIYDRDSATTMAFEQELQSMLAMRPHRLEATIEEEIMEEEQDKEEEQKKATRSSSSYSDNPSPTSQVQLATYPLQNGCRLTLMHGSLEKSGAAALVSPTSGIPILNGVIPSAIRKASGGTTIVHELQQKYGNGVQEGDIAITGAGNITGASKVYHLKLENYDKQKRSQNFMIYNSVNTCLKQADKDRVSSVAFPTIGTGGFKWPPQLVADETFQAVKSYISSRGSSEPPLHIIIVIFSQNSPEYSVFQTTAKKQFDQHGPSPNKSDYANKATVVSGEKTDIDHEKRDFILLKFLSNTMDKANEAFEIVKKKVDGDFSGHGPLKNDVICKLRSRDIKEIEMICMKFDVEAEVSKQTNEIIFKGTAANVRSANKRILNVLTTLHGCLQNETVGQLVQQYYEWCYEEAKHVLIPYSKAIGIELEIAFTKGYKTYEFTDTDDLKYCVDFKTYNEFQVSRKSNRVNVVRLDRMMGDLQPMPDNWNPKDSVFLDVVPLQKSNYEYLEVEADFKLTLGSYKFKMIHGIKRIQNRTTYQQYALRKKSMQQSPQRLQHNPQPLEMLLWHGTALDKVNTINLNGFNRSYISRTNENDAKYGKGVYFSTHSENECNDNYTVKDSKGHKHMYRCKVLTGNVKHLTQDYSERYPPTDPTTGIKYDSTLSPNKVEYVIYSDTQSYPEYLIEFE</sequence>
<dbReference type="Pfam" id="PF23085">
    <property type="entry name" value="RRM_PARP14_3"/>
    <property type="match status" value="1"/>
</dbReference>
<dbReference type="Pfam" id="PF07177">
    <property type="entry name" value="Neuralized"/>
    <property type="match status" value="1"/>
</dbReference>
<evidence type="ECO:0000256" key="2">
    <source>
        <dbReference type="ARBA" id="ARBA00022676"/>
    </source>
</evidence>
<keyword evidence="5" id="KW-0539">Nucleus</keyword>
<evidence type="ECO:0000313" key="10">
    <source>
        <dbReference type="EMBL" id="KAL3843271.1"/>
    </source>
</evidence>
<comment type="caution">
    <text evidence="10">The sequence shown here is derived from an EMBL/GenBank/DDBJ whole genome shotgun (WGS) entry which is preliminary data.</text>
</comment>
<keyword evidence="11" id="KW-1185">Reference proteome</keyword>
<feature type="domain" description="Macro" evidence="9">
    <location>
        <begin position="1168"/>
        <end position="1363"/>
    </location>
</feature>
<accession>A0ABD3U370</accession>
<evidence type="ECO:0000313" key="11">
    <source>
        <dbReference type="Proteomes" id="UP001634394"/>
    </source>
</evidence>
<reference evidence="10 11" key="1">
    <citation type="submission" date="2024-11" db="EMBL/GenBank/DDBJ databases">
        <title>Chromosome-level genome assembly of the freshwater bivalve Anodonta woodiana.</title>
        <authorList>
            <person name="Chen X."/>
        </authorList>
    </citation>
    <scope>NUCLEOTIDE SEQUENCE [LARGE SCALE GENOMIC DNA]</scope>
    <source>
        <strain evidence="10">MN2024</strain>
        <tissue evidence="10">Gills</tissue>
    </source>
</reference>
<gene>
    <name evidence="10" type="ORF">ACJMK2_021213</name>
</gene>
<dbReference type="EMBL" id="JBJQND010000017">
    <property type="protein sequence ID" value="KAL3843271.1"/>
    <property type="molecule type" value="Genomic_DNA"/>
</dbReference>
<dbReference type="Proteomes" id="UP001634394">
    <property type="component" value="Unassembled WGS sequence"/>
</dbReference>
<dbReference type="SUPFAM" id="SSF117839">
    <property type="entry name" value="WWE domain"/>
    <property type="match status" value="1"/>
</dbReference>
<dbReference type="InterPro" id="IPR037197">
    <property type="entry name" value="WWE_dom_sf"/>
</dbReference>
<comment type="subcellular location">
    <subcellularLocation>
        <location evidence="1">Nucleus</location>
    </subcellularLocation>
</comment>
<protein>
    <recommendedName>
        <fullName evidence="6">Poly [ADP-ribose] polymerase</fullName>
        <shortName evidence="6">PARP</shortName>
        <ecNumber evidence="6">2.4.2.-</ecNumber>
    </recommendedName>
</protein>
<keyword evidence="2 6" id="KW-0328">Glycosyltransferase</keyword>
<dbReference type="InterPro" id="IPR012317">
    <property type="entry name" value="Poly(ADP-ribose)pol_cat_dom"/>
</dbReference>
<keyword evidence="3 6" id="KW-0808">Transferase</keyword>
<dbReference type="SUPFAM" id="SSF52949">
    <property type="entry name" value="Macro domain-like"/>
    <property type="match status" value="3"/>
</dbReference>
<dbReference type="EC" id="2.4.2.-" evidence="6"/>
<dbReference type="GO" id="GO:0003950">
    <property type="term" value="F:NAD+ poly-ADP-ribosyltransferase activity"/>
    <property type="evidence" value="ECO:0007669"/>
    <property type="project" value="UniProtKB-UniRule"/>
</dbReference>
<dbReference type="Gene3D" id="3.90.228.10">
    <property type="match status" value="1"/>
</dbReference>
<dbReference type="InterPro" id="IPR002589">
    <property type="entry name" value="Macro_dom"/>
</dbReference>
<dbReference type="Gene3D" id="3.30.720.50">
    <property type="match status" value="1"/>
</dbReference>
<dbReference type="InterPro" id="IPR006573">
    <property type="entry name" value="NHR_dom"/>
</dbReference>
<dbReference type="SMART" id="SM00506">
    <property type="entry name" value="A1pp"/>
    <property type="match status" value="3"/>
</dbReference>
<evidence type="ECO:0000256" key="6">
    <source>
        <dbReference type="RuleBase" id="RU362114"/>
    </source>
</evidence>
<evidence type="ECO:0000256" key="7">
    <source>
        <dbReference type="SAM" id="MobiDB-lite"/>
    </source>
</evidence>
<evidence type="ECO:0000256" key="3">
    <source>
        <dbReference type="ARBA" id="ARBA00022679"/>
    </source>
</evidence>
<dbReference type="PROSITE" id="PS51059">
    <property type="entry name" value="PARP_CATALYTIC"/>
    <property type="match status" value="1"/>
</dbReference>
<feature type="domain" description="Macro" evidence="9">
    <location>
        <begin position="1409"/>
        <end position="1597"/>
    </location>
</feature>
<evidence type="ECO:0000256" key="4">
    <source>
        <dbReference type="ARBA" id="ARBA00023027"/>
    </source>
</evidence>
<dbReference type="PANTHER" id="PTHR14453">
    <property type="entry name" value="PARP/ZINC FINGER CCCH TYPE DOMAIN CONTAINING PROTEIN"/>
    <property type="match status" value="1"/>
</dbReference>
<evidence type="ECO:0000256" key="5">
    <source>
        <dbReference type="ARBA" id="ARBA00023242"/>
    </source>
</evidence>
<evidence type="ECO:0000259" key="9">
    <source>
        <dbReference type="PROSITE" id="PS51154"/>
    </source>
</evidence>
<dbReference type="InterPro" id="IPR043136">
    <property type="entry name" value="B30.2/SPRY_sf"/>
</dbReference>
<dbReference type="GO" id="GO:0005634">
    <property type="term" value="C:nucleus"/>
    <property type="evidence" value="ECO:0007669"/>
    <property type="project" value="UniProtKB-SubCell"/>
</dbReference>
<dbReference type="Gene3D" id="2.60.120.920">
    <property type="match status" value="1"/>
</dbReference>
<dbReference type="InterPro" id="IPR043472">
    <property type="entry name" value="Macro_dom-like"/>
</dbReference>
<dbReference type="Gene3D" id="3.40.220.10">
    <property type="entry name" value="Leucine Aminopeptidase, subunit E, domain 1"/>
    <property type="match status" value="3"/>
</dbReference>